<evidence type="ECO:0000256" key="1">
    <source>
        <dbReference type="SAM" id="Phobius"/>
    </source>
</evidence>
<evidence type="ECO:0000313" key="4">
    <source>
        <dbReference type="Proteomes" id="UP000494122"/>
    </source>
</evidence>
<evidence type="ECO:0000313" key="3">
    <source>
        <dbReference type="EMBL" id="CAB3925076.1"/>
    </source>
</evidence>
<dbReference type="EMBL" id="CADILE010000028">
    <property type="protein sequence ID" value="CAB3925076.1"/>
    <property type="molecule type" value="Genomic_DNA"/>
</dbReference>
<keyword evidence="1" id="KW-0472">Membrane</keyword>
<keyword evidence="1" id="KW-0812">Transmembrane</keyword>
<accession>A0A6S7EWC0</accession>
<feature type="transmembrane region" description="Helical" evidence="1">
    <location>
        <begin position="97"/>
        <end position="116"/>
    </location>
</feature>
<dbReference type="Proteomes" id="UP000494122">
    <property type="component" value="Unassembled WGS sequence"/>
</dbReference>
<proteinExistence type="predicted"/>
<name>A0A6S7EWC0_9BURK</name>
<dbReference type="NCBIfam" id="NF040662">
    <property type="entry name" value="attach_TipJ_rel"/>
    <property type="match status" value="1"/>
</dbReference>
<keyword evidence="1" id="KW-1133">Transmembrane helix</keyword>
<feature type="domain" description="Tip attachment protein J" evidence="2">
    <location>
        <begin position="631"/>
        <end position="721"/>
    </location>
</feature>
<dbReference type="Pfam" id="PF13550">
    <property type="entry name" value="Phage-tail_3"/>
    <property type="match status" value="1"/>
</dbReference>
<sequence length="1285" mass="138928">MEGMMKTVVVPIASPSLVVYPKPLGGERIERFEAFLPGETLGAYVRRVGLTVPSRVVRVEHNGREVPLALWQRLIPRHGDMVVISARGLGGGGGGKILRTVALVAVVVLSYGYGAALGGALGLTGTTAAAVGSSLIMIGGSLMVNALLPPLTPTSAKLGMGEKYESSPTYAISGGRNRPRPWEPMILVFGRHKVVPDQGAAPYTQFQGSEQYLNQVFHFGLQGDSLLLSDLKIGNTPITDYRDVQTQMQGTGGKLDMFPGNVDTLQGFTLTKADGYQFRTTPPNAISISVEFAARLFRVRDDGSMASRSVNVRVQYRPVGTFTWTDLGGIDAVYATHYWSGRPLYGEQSQIRMGGTDPGEHFDGEVFSYMDDEGGAHAGVWRWVPHPYALGQPWQGLAPDPMLSAGLPGFLISGARQDPSRLTVSFDVPRGQYELAILKDTDDVNDSRESNETAVNQILVFQQDDADYSGQCRLAMRIKASGQINGAVDEFNAVVSAQCPVWDGSQWVTKETSNPAWWFLWFAKGKVRSNGDRVYGGGMSSSQIDVVGVKAWAAWCDEKKLTFNYVLDAKMSTASVLQIIARAGRATPTYQTGRLGVIWDAENLPETAVFGPFNVKAGSFRIGYVNDGMVDEIVASFVNEDNGWVLDEVRAKVPGAIATNNPLQLDLDGVTNLDQAGREANLLAASQVWKRRRVTWETDIEGLMCTRGDVVRFSHDLTEWGHSGRLLPGSGGVLMKLQNKVPSAGTGTALLRDPEGNLKVVSVVSAVGEVDQLEIVSDLDGFPMPGDPGYEDLVAMDWTYQFDPLQTPGRRFKITSVAPAGDGLRFEAMDDDPEYYDSENDPYQYTPPRDGAQLAGVVLSLTWFEQIVSVAADQSRVTFNWVLTRDMDSQVLIAVNGQQRIADMVPGRSADVVAATGDTVVVTVTPRSSVGSGVPKSATMVVQGLGAPLPAVTGLQSVFRDGLTVLVWSRVVDIRQPSYEIRLGPSWADGAVVGTTDGLETLAIGNGLYWVAARFRMSNGTVIYGPSASLLIAGATLERNVLVTKVEQPEWTGVRTGGVTVYDEMLTLAPAGDLLAVPDVLALPDVLWVGGSTSAGEYTTAEGNTVDIRYVTPVRLDILVDFHARKLDDDILSVPDIFAVADVLGGSNRQFVSVVPQIRSAQVAGVWDDWRDYVPGLINARYFQVRLKLSTQDPNIVPFVERFEWTIDVPDLIQRAEGVSVPIGGLVVDYVKDFHAKPNVQITIAGGQEGDTIKLTAETVSGFSLSITNNGAPVARQVNWIAQGY</sequence>
<gene>
    <name evidence="3" type="ORF">LMG3328_05755</name>
</gene>
<evidence type="ECO:0000259" key="2">
    <source>
        <dbReference type="Pfam" id="PF13550"/>
    </source>
</evidence>
<protein>
    <recommendedName>
        <fullName evidence="2">Tip attachment protein J domain-containing protein</fullName>
    </recommendedName>
</protein>
<reference evidence="3 4" key="1">
    <citation type="submission" date="2020-04" db="EMBL/GenBank/DDBJ databases">
        <authorList>
            <person name="De Canck E."/>
        </authorList>
    </citation>
    <scope>NUCLEOTIDE SEQUENCE [LARGE SCALE GENOMIC DNA]</scope>
    <source>
        <strain evidence="3 4">LMG 3328</strain>
    </source>
</reference>
<organism evidence="3 4">
    <name type="scientific">Achromobacter ruhlandii</name>
    <dbReference type="NCBI Taxonomy" id="72557"/>
    <lineage>
        <taxon>Bacteria</taxon>
        <taxon>Pseudomonadati</taxon>
        <taxon>Pseudomonadota</taxon>
        <taxon>Betaproteobacteria</taxon>
        <taxon>Burkholderiales</taxon>
        <taxon>Alcaligenaceae</taxon>
        <taxon>Achromobacter</taxon>
    </lineage>
</organism>
<feature type="transmembrane region" description="Helical" evidence="1">
    <location>
        <begin position="128"/>
        <end position="148"/>
    </location>
</feature>
<dbReference type="InterPro" id="IPR032876">
    <property type="entry name" value="J_dom"/>
</dbReference>